<keyword evidence="6" id="KW-1133">Transmembrane helix</keyword>
<dbReference type="Proteomes" id="UP000621560">
    <property type="component" value="Unassembled WGS sequence"/>
</dbReference>
<comment type="similarity">
    <text evidence="4">Belongs to the carotenoid/retinoid oxidoreductase family. CrtN subfamily.</text>
</comment>
<keyword evidence="6" id="KW-0472">Membrane</keyword>
<keyword evidence="3 5" id="KW-0560">Oxidoreductase</keyword>
<feature type="domain" description="Amine oxidase" evidence="7">
    <location>
        <begin position="18"/>
        <end position="480"/>
    </location>
</feature>
<dbReference type="PANTHER" id="PTHR43734">
    <property type="entry name" value="PHYTOENE DESATURASE"/>
    <property type="match status" value="1"/>
</dbReference>
<dbReference type="NCBIfam" id="TIGR02734">
    <property type="entry name" value="crtI_fam"/>
    <property type="match status" value="1"/>
</dbReference>
<dbReference type="InterPro" id="IPR036188">
    <property type="entry name" value="FAD/NAD-bd_sf"/>
</dbReference>
<name>A0A927BZG6_9BACL</name>
<dbReference type="SUPFAM" id="SSF51905">
    <property type="entry name" value="FAD/NAD(P)-binding domain"/>
    <property type="match status" value="1"/>
</dbReference>
<evidence type="ECO:0000256" key="5">
    <source>
        <dbReference type="RuleBase" id="RU362075"/>
    </source>
</evidence>
<dbReference type="GO" id="GO:0016117">
    <property type="term" value="P:carotenoid biosynthetic process"/>
    <property type="evidence" value="ECO:0007669"/>
    <property type="project" value="UniProtKB-KW"/>
</dbReference>
<dbReference type="AlphaFoldDB" id="A0A927BZG6"/>
<dbReference type="GO" id="GO:0016491">
    <property type="term" value="F:oxidoreductase activity"/>
    <property type="evidence" value="ECO:0007669"/>
    <property type="project" value="UniProtKB-KW"/>
</dbReference>
<sequence length="503" mass="55135">MGRGRCSMHIAIVGGGVGGMTAALLLRRRGMRVTLYERQPRLGGRLAYETGGGYRIDQGPTIVLLPEMLLGILEEAGIPRSRVPLVPCDPMYRIHYADGTVLHKWRDPDRQAAELERLSPGEGAGFLRYIRDMERGYREGKAAFLDRPFLRRRDFYTAGNLALLTRLKAYKSVRGLAADYFRDERLRDAYSLQTLYIGGAPFQSPGLYTLLPYAEHAYGVWYLKGGYAALVPILERELREQGVEVRLDAPVEQLWIEEERAAGVYCGGERVRYDGVVYNGDYPGIGALLGDAGGAGQRRRYTPSSGCVLIYLGLDRQWPKAAAHQFFLPRSLTAGLRRIFGEGQLPDDPSFYAFYPGALDSDAAPPGGSVLYLLVPAPPAGRLDWSAVTPPLVRHVLAEAERRGFPGLRQAIRWQSVRTPADAAAEGLYQGGSFGIAPTLTQSAVFRPQIASSAVKGLYAVGASVHPGGGVPIVMQGARLLADHLTKGMNIWNWPPHSQAANR</sequence>
<dbReference type="PRINTS" id="PR00419">
    <property type="entry name" value="ADXRDTASE"/>
</dbReference>
<dbReference type="InterPro" id="IPR014105">
    <property type="entry name" value="Carotenoid/retinoid_OxRdtase"/>
</dbReference>
<evidence type="ECO:0000256" key="1">
    <source>
        <dbReference type="ARBA" id="ARBA00004829"/>
    </source>
</evidence>
<feature type="transmembrane region" description="Helical" evidence="6">
    <location>
        <begin position="6"/>
        <end position="26"/>
    </location>
</feature>
<evidence type="ECO:0000259" key="7">
    <source>
        <dbReference type="Pfam" id="PF01593"/>
    </source>
</evidence>
<dbReference type="PANTHER" id="PTHR43734:SF1">
    <property type="entry name" value="PHYTOENE DESATURASE"/>
    <property type="match status" value="1"/>
</dbReference>
<keyword evidence="2 5" id="KW-0125">Carotenoid biosynthesis</keyword>
<organism evidence="8 9">
    <name type="scientific">Paenibacillus sabuli</name>
    <dbReference type="NCBI Taxonomy" id="2772509"/>
    <lineage>
        <taxon>Bacteria</taxon>
        <taxon>Bacillati</taxon>
        <taxon>Bacillota</taxon>
        <taxon>Bacilli</taxon>
        <taxon>Bacillales</taxon>
        <taxon>Paenibacillaceae</taxon>
        <taxon>Paenibacillus</taxon>
    </lineage>
</organism>
<dbReference type="InterPro" id="IPR002937">
    <property type="entry name" value="Amino_oxidase"/>
</dbReference>
<dbReference type="EMBL" id="JACXIZ010000058">
    <property type="protein sequence ID" value="MBD2848229.1"/>
    <property type="molecule type" value="Genomic_DNA"/>
</dbReference>
<evidence type="ECO:0000313" key="9">
    <source>
        <dbReference type="Proteomes" id="UP000621560"/>
    </source>
</evidence>
<dbReference type="Pfam" id="PF01593">
    <property type="entry name" value="Amino_oxidase"/>
    <property type="match status" value="1"/>
</dbReference>
<protein>
    <submittedName>
        <fullName evidence="8">Phytoene desaturase</fullName>
    </submittedName>
</protein>
<reference evidence="8" key="1">
    <citation type="submission" date="2020-09" db="EMBL/GenBank/DDBJ databases">
        <title>A novel bacterium of genus Paenibacillus, isolated from South China Sea.</title>
        <authorList>
            <person name="Huang H."/>
            <person name="Mo K."/>
            <person name="Hu Y."/>
        </authorList>
    </citation>
    <scope>NUCLEOTIDE SEQUENCE</scope>
    <source>
        <strain evidence="8">IB182496</strain>
    </source>
</reference>
<keyword evidence="9" id="KW-1185">Reference proteome</keyword>
<proteinExistence type="inferred from homology"/>
<evidence type="ECO:0000313" key="8">
    <source>
        <dbReference type="EMBL" id="MBD2848229.1"/>
    </source>
</evidence>
<accession>A0A927BZG6</accession>
<keyword evidence="6" id="KW-0812">Transmembrane</keyword>
<evidence type="ECO:0000256" key="6">
    <source>
        <dbReference type="SAM" id="Phobius"/>
    </source>
</evidence>
<comment type="pathway">
    <text evidence="1 5">Carotenoid biosynthesis.</text>
</comment>
<dbReference type="Gene3D" id="3.50.50.60">
    <property type="entry name" value="FAD/NAD(P)-binding domain"/>
    <property type="match status" value="2"/>
</dbReference>
<comment type="caution">
    <text evidence="8">The sequence shown here is derived from an EMBL/GenBank/DDBJ whole genome shotgun (WGS) entry which is preliminary data.</text>
</comment>
<evidence type="ECO:0000256" key="2">
    <source>
        <dbReference type="ARBA" id="ARBA00022746"/>
    </source>
</evidence>
<evidence type="ECO:0000256" key="4">
    <source>
        <dbReference type="ARBA" id="ARBA00038322"/>
    </source>
</evidence>
<gene>
    <name evidence="8" type="primary">crtI</name>
    <name evidence="8" type="ORF">IDH44_23795</name>
</gene>
<evidence type="ECO:0000256" key="3">
    <source>
        <dbReference type="ARBA" id="ARBA00023002"/>
    </source>
</evidence>